<dbReference type="InterPro" id="IPR037401">
    <property type="entry name" value="SnoaL-like"/>
</dbReference>
<keyword evidence="3" id="KW-1185">Reference proteome</keyword>
<dbReference type="Gene3D" id="3.10.450.50">
    <property type="match status" value="1"/>
</dbReference>
<proteinExistence type="predicted"/>
<feature type="domain" description="SnoaL-like" evidence="1">
    <location>
        <begin position="7"/>
        <end position="132"/>
    </location>
</feature>
<sequence length="148" mass="16652">MNQDLQYLLDRRALDDLMAGFSDAANRFSPEDFRRLWADDATWTIGPPVSTTFTGADDIVAAFSQLVGNRWKFFLQMPSAANVVDIQGDRATGRAYTNEIAQANDGSGNYNFALYEDEMVKIDGKWRFASRNYKVLYLDQTPLAGEGF</sequence>
<dbReference type="OrthoDB" id="1492465at2"/>
<evidence type="ECO:0000313" key="2">
    <source>
        <dbReference type="EMBL" id="GFE67076.1"/>
    </source>
</evidence>
<evidence type="ECO:0000313" key="3">
    <source>
        <dbReference type="Proteomes" id="UP000436822"/>
    </source>
</evidence>
<evidence type="ECO:0000259" key="1">
    <source>
        <dbReference type="Pfam" id="PF13577"/>
    </source>
</evidence>
<dbReference type="Proteomes" id="UP000436822">
    <property type="component" value="Unassembled WGS sequence"/>
</dbReference>
<dbReference type="SUPFAM" id="SSF54427">
    <property type="entry name" value="NTF2-like"/>
    <property type="match status" value="1"/>
</dbReference>
<dbReference type="EMBL" id="BLJE01000007">
    <property type="protein sequence ID" value="GFE67076.1"/>
    <property type="molecule type" value="Genomic_DNA"/>
</dbReference>
<accession>A0A6N6JL85</accession>
<dbReference type="AlphaFoldDB" id="A0A6N6JL85"/>
<gene>
    <name evidence="2" type="ORF">KIN_41500</name>
</gene>
<dbReference type="Pfam" id="PF13577">
    <property type="entry name" value="SnoaL_4"/>
    <property type="match status" value="1"/>
</dbReference>
<dbReference type="RefSeq" id="WP_159810714.1">
    <property type="nucleotide sequence ID" value="NZ_BLJE01000007.1"/>
</dbReference>
<name>A0A6N6JL85_9RHOB</name>
<reference evidence="2 3" key="1">
    <citation type="submission" date="2019-12" db="EMBL/GenBank/DDBJ databases">
        <title>Litoreibacter badius sp. nov., a novel bacteriochlorophyll a-containing bacterium in the genus Litoreibacter.</title>
        <authorList>
            <person name="Kanamuro M."/>
            <person name="Takabe Y."/>
            <person name="Mori K."/>
            <person name="Takaichi S."/>
            <person name="Hanada S."/>
        </authorList>
    </citation>
    <scope>NUCLEOTIDE SEQUENCE [LARGE SCALE GENOMIC DNA]</scope>
    <source>
        <strain evidence="2 3">K6</strain>
    </source>
</reference>
<dbReference type="InterPro" id="IPR032710">
    <property type="entry name" value="NTF2-like_dom_sf"/>
</dbReference>
<comment type="caution">
    <text evidence="2">The sequence shown here is derived from an EMBL/GenBank/DDBJ whole genome shotgun (WGS) entry which is preliminary data.</text>
</comment>
<protein>
    <recommendedName>
        <fullName evidence="1">SnoaL-like domain-containing protein</fullName>
    </recommendedName>
</protein>
<organism evidence="2 3">
    <name type="scientific">Litoreibacter roseus</name>
    <dbReference type="NCBI Taxonomy" id="2601869"/>
    <lineage>
        <taxon>Bacteria</taxon>
        <taxon>Pseudomonadati</taxon>
        <taxon>Pseudomonadota</taxon>
        <taxon>Alphaproteobacteria</taxon>
        <taxon>Rhodobacterales</taxon>
        <taxon>Roseobacteraceae</taxon>
        <taxon>Litoreibacter</taxon>
    </lineage>
</organism>